<evidence type="ECO:0000256" key="3">
    <source>
        <dbReference type="ARBA" id="ARBA00022827"/>
    </source>
</evidence>
<dbReference type="InterPro" id="IPR002938">
    <property type="entry name" value="FAD-bd"/>
</dbReference>
<dbReference type="PANTHER" id="PTHR13789:SF236">
    <property type="entry name" value="MONOOXYGENASE, PUTATIVE (AFU_ORTHOLOGUE AFUA_6G12060)-RELATED"/>
    <property type="match status" value="1"/>
</dbReference>
<dbReference type="HOGENOM" id="CLU_009665_19_1_1"/>
<dbReference type="GO" id="GO:0004497">
    <property type="term" value="F:monooxygenase activity"/>
    <property type="evidence" value="ECO:0007669"/>
    <property type="project" value="UniProtKB-KW"/>
</dbReference>
<dbReference type="EMBL" id="KB469299">
    <property type="protein sequence ID" value="EPQ57455.1"/>
    <property type="molecule type" value="Genomic_DNA"/>
</dbReference>
<protein>
    <submittedName>
        <fullName evidence="7">Monooxygenase</fullName>
    </submittedName>
</protein>
<accession>S7RS54</accession>
<dbReference type="RefSeq" id="XP_007864551.1">
    <property type="nucleotide sequence ID" value="XM_007866360.1"/>
</dbReference>
<dbReference type="GO" id="GO:0071949">
    <property type="term" value="F:FAD binding"/>
    <property type="evidence" value="ECO:0007669"/>
    <property type="project" value="InterPro"/>
</dbReference>
<keyword evidence="2" id="KW-0285">Flavoprotein</keyword>
<comment type="similarity">
    <text evidence="1">Belongs to the paxM FAD-dependent monooxygenase family.</text>
</comment>
<keyword evidence="5 7" id="KW-0503">Monooxygenase</keyword>
<sequence length="461" mass="51903">MAAANERNERLKVIVVGAGLGGCAAALAMHHAGFEVVVYEKIKRFLRLGDSLGLGENALRLLQRWGLHDQLIKIGNKSENMQIRRWQDGKILAVQPLMDMAGYIGHRGDYHDAFLQRVRECGIPIHMGHKVVQFDENKPSIILEDGREIEADVIIGADGIKSLARELVLGFHDAPKSSGYACFRAYFKGEPLKSVPECQSLIQKDCVNIWIGEDKHLVQNTLRDGEEFNWIITHKDTADIKESWFQPGDMDEVRRLVADLDRTIASAVEVTESCLDWKICYRDPLPTWVSRSHKIALLGDSCHAHLPTSAQGASQATESAAVLAVCLKLAGKDNIPLATRVYEKLRFDRVRQSQLNGEDVRDRWHNILKKVNADQEIDPDDVKIKNRWLYPYDAEADTYARWDEMSKIVREELASGNIRPLFDPKTGPVRNLVEYDAFGRPKSSQRNIAIDPPAPQVVVNS</sequence>
<evidence type="ECO:0000256" key="2">
    <source>
        <dbReference type="ARBA" id="ARBA00022630"/>
    </source>
</evidence>
<organism evidence="7 8">
    <name type="scientific">Gloeophyllum trabeum (strain ATCC 11539 / FP-39264 / Madison 617)</name>
    <name type="common">Brown rot fungus</name>
    <dbReference type="NCBI Taxonomy" id="670483"/>
    <lineage>
        <taxon>Eukaryota</taxon>
        <taxon>Fungi</taxon>
        <taxon>Dikarya</taxon>
        <taxon>Basidiomycota</taxon>
        <taxon>Agaricomycotina</taxon>
        <taxon>Agaricomycetes</taxon>
        <taxon>Gloeophyllales</taxon>
        <taxon>Gloeophyllaceae</taxon>
        <taxon>Gloeophyllum</taxon>
    </lineage>
</organism>
<evidence type="ECO:0000313" key="7">
    <source>
        <dbReference type="EMBL" id="EPQ57455.1"/>
    </source>
</evidence>
<evidence type="ECO:0000256" key="5">
    <source>
        <dbReference type="ARBA" id="ARBA00023033"/>
    </source>
</evidence>
<evidence type="ECO:0000256" key="4">
    <source>
        <dbReference type="ARBA" id="ARBA00023002"/>
    </source>
</evidence>
<dbReference type="KEGG" id="gtr:GLOTRDRAFT_74260"/>
<proteinExistence type="inferred from homology"/>
<dbReference type="PROSITE" id="PS51257">
    <property type="entry name" value="PROKAR_LIPOPROTEIN"/>
    <property type="match status" value="1"/>
</dbReference>
<dbReference type="PANTHER" id="PTHR13789">
    <property type="entry name" value="MONOOXYGENASE"/>
    <property type="match status" value="1"/>
</dbReference>
<dbReference type="InterPro" id="IPR036188">
    <property type="entry name" value="FAD/NAD-bd_sf"/>
</dbReference>
<name>S7RS54_GLOTA</name>
<dbReference type="SUPFAM" id="SSF51905">
    <property type="entry name" value="FAD/NAD(P)-binding domain"/>
    <property type="match status" value="1"/>
</dbReference>
<keyword evidence="8" id="KW-1185">Reference proteome</keyword>
<evidence type="ECO:0000259" key="6">
    <source>
        <dbReference type="Pfam" id="PF01494"/>
    </source>
</evidence>
<evidence type="ECO:0000256" key="1">
    <source>
        <dbReference type="ARBA" id="ARBA00007992"/>
    </source>
</evidence>
<dbReference type="OrthoDB" id="9993796at2759"/>
<dbReference type="Pfam" id="PF01494">
    <property type="entry name" value="FAD_binding_3"/>
    <property type="match status" value="1"/>
</dbReference>
<reference evidence="7 8" key="1">
    <citation type="journal article" date="2012" name="Science">
        <title>The Paleozoic origin of enzymatic lignin decomposition reconstructed from 31 fungal genomes.</title>
        <authorList>
            <person name="Floudas D."/>
            <person name="Binder M."/>
            <person name="Riley R."/>
            <person name="Barry K."/>
            <person name="Blanchette R.A."/>
            <person name="Henrissat B."/>
            <person name="Martinez A.T."/>
            <person name="Otillar R."/>
            <person name="Spatafora J.W."/>
            <person name="Yadav J.S."/>
            <person name="Aerts A."/>
            <person name="Benoit I."/>
            <person name="Boyd A."/>
            <person name="Carlson A."/>
            <person name="Copeland A."/>
            <person name="Coutinho P.M."/>
            <person name="de Vries R.P."/>
            <person name="Ferreira P."/>
            <person name="Findley K."/>
            <person name="Foster B."/>
            <person name="Gaskell J."/>
            <person name="Glotzer D."/>
            <person name="Gorecki P."/>
            <person name="Heitman J."/>
            <person name="Hesse C."/>
            <person name="Hori C."/>
            <person name="Igarashi K."/>
            <person name="Jurgens J.A."/>
            <person name="Kallen N."/>
            <person name="Kersten P."/>
            <person name="Kohler A."/>
            <person name="Kuees U."/>
            <person name="Kumar T.K.A."/>
            <person name="Kuo A."/>
            <person name="LaButti K."/>
            <person name="Larrondo L.F."/>
            <person name="Lindquist E."/>
            <person name="Ling A."/>
            <person name="Lombard V."/>
            <person name="Lucas S."/>
            <person name="Lundell T."/>
            <person name="Martin R."/>
            <person name="McLaughlin D.J."/>
            <person name="Morgenstern I."/>
            <person name="Morin E."/>
            <person name="Murat C."/>
            <person name="Nagy L.G."/>
            <person name="Nolan M."/>
            <person name="Ohm R.A."/>
            <person name="Patyshakuliyeva A."/>
            <person name="Rokas A."/>
            <person name="Ruiz-Duenas F.J."/>
            <person name="Sabat G."/>
            <person name="Salamov A."/>
            <person name="Samejima M."/>
            <person name="Schmutz J."/>
            <person name="Slot J.C."/>
            <person name="St John F."/>
            <person name="Stenlid J."/>
            <person name="Sun H."/>
            <person name="Sun S."/>
            <person name="Syed K."/>
            <person name="Tsang A."/>
            <person name="Wiebenga A."/>
            <person name="Young D."/>
            <person name="Pisabarro A."/>
            <person name="Eastwood D.C."/>
            <person name="Martin F."/>
            <person name="Cullen D."/>
            <person name="Grigoriev I.V."/>
            <person name="Hibbett D.S."/>
        </authorList>
    </citation>
    <scope>NUCLEOTIDE SEQUENCE [LARGE SCALE GENOMIC DNA]</scope>
    <source>
        <strain evidence="7 8">ATCC 11539</strain>
    </source>
</reference>
<evidence type="ECO:0000313" key="8">
    <source>
        <dbReference type="Proteomes" id="UP000030669"/>
    </source>
</evidence>
<dbReference type="AlphaFoldDB" id="S7RS54"/>
<dbReference type="OMA" id="SCHPHLP"/>
<dbReference type="Gene3D" id="3.50.50.60">
    <property type="entry name" value="FAD/NAD(P)-binding domain"/>
    <property type="match status" value="1"/>
</dbReference>
<dbReference type="InterPro" id="IPR050493">
    <property type="entry name" value="FAD-dep_Monooxygenase_BioMet"/>
</dbReference>
<feature type="domain" description="FAD-binding" evidence="6">
    <location>
        <begin position="11"/>
        <end position="327"/>
    </location>
</feature>
<dbReference type="Proteomes" id="UP000030669">
    <property type="component" value="Unassembled WGS sequence"/>
</dbReference>
<dbReference type="SUPFAM" id="SSF54373">
    <property type="entry name" value="FAD-linked reductases, C-terminal domain"/>
    <property type="match status" value="1"/>
</dbReference>
<dbReference type="GeneID" id="19308412"/>
<dbReference type="eggNOG" id="KOG2614">
    <property type="taxonomic scope" value="Eukaryota"/>
</dbReference>
<keyword evidence="4" id="KW-0560">Oxidoreductase</keyword>
<keyword evidence="3" id="KW-0274">FAD</keyword>
<dbReference type="PRINTS" id="PR00420">
    <property type="entry name" value="RNGMNOXGNASE"/>
</dbReference>
<gene>
    <name evidence="7" type="ORF">GLOTRDRAFT_74260</name>
</gene>